<sequence length="593" mass="63323">MENPVKPILPAIVKDAWTTLRWKLPALVSLTFVNAVLEGATIASLLPLLGSLGADGLVANDRVSRITIEGLRLFNLSPSPGAVAGVMIVLIAASAVTFIAYSHLASRLQAFYVASWQQRMFAGLLAADFRFFVSHRTGDLVAAVTNEPNRIGLVFSQVNLIIAAGLFIIVQIVVALFIALWVVGLLVGFGVLLFTLTRWWSVRAARFGTELTRVNADLMVDANEIIGGAKFVKATATEDRAFNRFLGAVSRLETLTFGNAFDAQVVRAIFEYTGGLLVIGLIVLGPKLLSVDVSAVLVIVAIFVRLFPKVTALRQNLQIVDFHAPAFEVLSGLLREASSDREASAKDKPPGWPGSAPASIALENVSIAHGSQELLSDVNIAIPAGAFVVFTGHTGSGKTTLLDCILGLRRPNSGVVRVDGYPLDQLPSAVWRRGIGYLGQDPVLFNASIGENLRWIDPQTTDEEISAALEAAAAGFVGRLPEGLNTVVGNHGSRMSGGERQRIALARALLGSPRLLVLDEATSALDIETEELVTEALVRLKGRITIVAISHRPALIRDAEIVFNLGNGMVERSKKPGSLVAGEVQAAPVTPRH</sequence>
<keyword evidence="5 12" id="KW-0067">ATP-binding</keyword>
<keyword evidence="3 9" id="KW-0812">Transmembrane</keyword>
<dbReference type="EMBL" id="JACHIJ010000006">
    <property type="protein sequence ID" value="MBB5054210.1"/>
    <property type="molecule type" value="Genomic_DNA"/>
</dbReference>
<dbReference type="GO" id="GO:0034040">
    <property type="term" value="F:ATPase-coupled lipid transmembrane transporter activity"/>
    <property type="evidence" value="ECO:0007669"/>
    <property type="project" value="TreeGrafter"/>
</dbReference>
<evidence type="ECO:0000256" key="3">
    <source>
        <dbReference type="ARBA" id="ARBA00022692"/>
    </source>
</evidence>
<dbReference type="CDD" id="cd03228">
    <property type="entry name" value="ABCC_MRP_Like"/>
    <property type="match status" value="1"/>
</dbReference>
<gene>
    <name evidence="12" type="ORF">HNQ36_004212</name>
</gene>
<feature type="domain" description="ABC transporter" evidence="10">
    <location>
        <begin position="360"/>
        <end position="592"/>
    </location>
</feature>
<feature type="transmembrane region" description="Helical" evidence="9">
    <location>
        <begin position="151"/>
        <end position="170"/>
    </location>
</feature>
<dbReference type="InterPro" id="IPR017871">
    <property type="entry name" value="ABC_transporter-like_CS"/>
</dbReference>
<feature type="transmembrane region" description="Helical" evidence="9">
    <location>
        <begin position="289"/>
        <end position="307"/>
    </location>
</feature>
<feature type="transmembrane region" description="Helical" evidence="9">
    <location>
        <begin position="176"/>
        <end position="196"/>
    </location>
</feature>
<dbReference type="InterPro" id="IPR011527">
    <property type="entry name" value="ABC1_TM_dom"/>
</dbReference>
<dbReference type="Gene3D" id="1.20.1560.10">
    <property type="entry name" value="ABC transporter type 1, transmembrane domain"/>
    <property type="match status" value="1"/>
</dbReference>
<evidence type="ECO:0000256" key="2">
    <source>
        <dbReference type="ARBA" id="ARBA00005417"/>
    </source>
</evidence>
<dbReference type="SUPFAM" id="SSF90123">
    <property type="entry name" value="ABC transporter transmembrane region"/>
    <property type="match status" value="1"/>
</dbReference>
<dbReference type="SMART" id="SM00382">
    <property type="entry name" value="AAA"/>
    <property type="match status" value="1"/>
</dbReference>
<name>A0A840N4X4_9BRAD</name>
<keyword evidence="4" id="KW-0547">Nucleotide-binding</keyword>
<comment type="similarity">
    <text evidence="2">Belongs to the ABC transporter superfamily.</text>
</comment>
<dbReference type="RefSeq" id="WP_246395469.1">
    <property type="nucleotide sequence ID" value="NZ_JACHIJ010000006.1"/>
</dbReference>
<dbReference type="InterPro" id="IPR003593">
    <property type="entry name" value="AAA+_ATPase"/>
</dbReference>
<dbReference type="GO" id="GO:0016887">
    <property type="term" value="F:ATP hydrolysis activity"/>
    <property type="evidence" value="ECO:0007669"/>
    <property type="project" value="InterPro"/>
</dbReference>
<evidence type="ECO:0000259" key="10">
    <source>
        <dbReference type="PROSITE" id="PS50893"/>
    </source>
</evidence>
<feature type="transmembrane region" description="Helical" evidence="9">
    <location>
        <begin position="265"/>
        <end position="283"/>
    </location>
</feature>
<dbReference type="Pfam" id="PF00664">
    <property type="entry name" value="ABC_membrane"/>
    <property type="match status" value="1"/>
</dbReference>
<evidence type="ECO:0000256" key="4">
    <source>
        <dbReference type="ARBA" id="ARBA00022741"/>
    </source>
</evidence>
<evidence type="ECO:0000256" key="8">
    <source>
        <dbReference type="ARBA" id="ARBA00024722"/>
    </source>
</evidence>
<evidence type="ECO:0000313" key="12">
    <source>
        <dbReference type="EMBL" id="MBB5054210.1"/>
    </source>
</evidence>
<dbReference type="InterPro" id="IPR027417">
    <property type="entry name" value="P-loop_NTPase"/>
</dbReference>
<evidence type="ECO:0000256" key="5">
    <source>
        <dbReference type="ARBA" id="ARBA00022840"/>
    </source>
</evidence>
<dbReference type="PROSITE" id="PS00211">
    <property type="entry name" value="ABC_TRANSPORTER_1"/>
    <property type="match status" value="1"/>
</dbReference>
<protein>
    <submittedName>
        <fullName evidence="12">ATP-binding cassette subfamily C protein</fullName>
    </submittedName>
</protein>
<keyword evidence="7 9" id="KW-0472">Membrane</keyword>
<comment type="subcellular location">
    <subcellularLocation>
        <location evidence="1">Cell membrane</location>
        <topology evidence="1">Multi-pass membrane protein</topology>
    </subcellularLocation>
</comment>
<feature type="transmembrane region" description="Helical" evidence="9">
    <location>
        <begin position="81"/>
        <end position="101"/>
    </location>
</feature>
<reference evidence="12 13" key="1">
    <citation type="submission" date="2020-08" db="EMBL/GenBank/DDBJ databases">
        <title>Genomic Encyclopedia of Type Strains, Phase IV (KMG-IV): sequencing the most valuable type-strain genomes for metagenomic binning, comparative biology and taxonomic classification.</title>
        <authorList>
            <person name="Goeker M."/>
        </authorList>
    </citation>
    <scope>NUCLEOTIDE SEQUENCE [LARGE SCALE GENOMIC DNA]</scope>
    <source>
        <strain evidence="12 13">DSM 17498</strain>
    </source>
</reference>
<evidence type="ECO:0000256" key="1">
    <source>
        <dbReference type="ARBA" id="ARBA00004651"/>
    </source>
</evidence>
<evidence type="ECO:0000256" key="9">
    <source>
        <dbReference type="SAM" id="Phobius"/>
    </source>
</evidence>
<organism evidence="12 13">
    <name type="scientific">Afipia massiliensis</name>
    <dbReference type="NCBI Taxonomy" id="211460"/>
    <lineage>
        <taxon>Bacteria</taxon>
        <taxon>Pseudomonadati</taxon>
        <taxon>Pseudomonadota</taxon>
        <taxon>Alphaproteobacteria</taxon>
        <taxon>Hyphomicrobiales</taxon>
        <taxon>Nitrobacteraceae</taxon>
        <taxon>Afipia</taxon>
    </lineage>
</organism>
<dbReference type="InterPro" id="IPR003439">
    <property type="entry name" value="ABC_transporter-like_ATP-bd"/>
</dbReference>
<dbReference type="AlphaFoldDB" id="A0A840N4X4"/>
<evidence type="ECO:0000256" key="6">
    <source>
        <dbReference type="ARBA" id="ARBA00022989"/>
    </source>
</evidence>
<dbReference type="Gene3D" id="3.40.50.300">
    <property type="entry name" value="P-loop containing nucleotide triphosphate hydrolases"/>
    <property type="match status" value="1"/>
</dbReference>
<dbReference type="InterPro" id="IPR039421">
    <property type="entry name" value="Type_1_exporter"/>
</dbReference>
<proteinExistence type="inferred from homology"/>
<comment type="function">
    <text evidence="8">Involved in beta-(1--&gt;2)glucan export. Transmembrane domains (TMD) form a pore in the inner membrane and the ATP-binding domain (NBD) is responsible for energy generation.</text>
</comment>
<dbReference type="Pfam" id="PF00005">
    <property type="entry name" value="ABC_tran"/>
    <property type="match status" value="1"/>
</dbReference>
<dbReference type="GO" id="GO:0005524">
    <property type="term" value="F:ATP binding"/>
    <property type="evidence" value="ECO:0007669"/>
    <property type="project" value="UniProtKB-KW"/>
</dbReference>
<dbReference type="PROSITE" id="PS50929">
    <property type="entry name" value="ABC_TM1F"/>
    <property type="match status" value="1"/>
</dbReference>
<dbReference type="GO" id="GO:0005886">
    <property type="term" value="C:plasma membrane"/>
    <property type="evidence" value="ECO:0007669"/>
    <property type="project" value="UniProtKB-SubCell"/>
</dbReference>
<dbReference type="SUPFAM" id="SSF52540">
    <property type="entry name" value="P-loop containing nucleoside triphosphate hydrolases"/>
    <property type="match status" value="1"/>
</dbReference>
<comment type="caution">
    <text evidence="12">The sequence shown here is derived from an EMBL/GenBank/DDBJ whole genome shotgun (WGS) entry which is preliminary data.</text>
</comment>
<evidence type="ECO:0000259" key="11">
    <source>
        <dbReference type="PROSITE" id="PS50929"/>
    </source>
</evidence>
<dbReference type="PANTHER" id="PTHR24221:SF654">
    <property type="entry name" value="ATP-BINDING CASSETTE SUB-FAMILY B MEMBER 6"/>
    <property type="match status" value="1"/>
</dbReference>
<dbReference type="InterPro" id="IPR036640">
    <property type="entry name" value="ABC1_TM_sf"/>
</dbReference>
<feature type="domain" description="ABC transmembrane type-1" evidence="11">
    <location>
        <begin position="39"/>
        <end position="285"/>
    </location>
</feature>
<evidence type="ECO:0000256" key="7">
    <source>
        <dbReference type="ARBA" id="ARBA00023136"/>
    </source>
</evidence>
<dbReference type="PANTHER" id="PTHR24221">
    <property type="entry name" value="ATP-BINDING CASSETTE SUB-FAMILY B"/>
    <property type="match status" value="1"/>
</dbReference>
<accession>A0A840N4X4</accession>
<evidence type="ECO:0000313" key="13">
    <source>
        <dbReference type="Proteomes" id="UP000521227"/>
    </source>
</evidence>
<dbReference type="Proteomes" id="UP000521227">
    <property type="component" value="Unassembled WGS sequence"/>
</dbReference>
<dbReference type="PROSITE" id="PS50893">
    <property type="entry name" value="ABC_TRANSPORTER_2"/>
    <property type="match status" value="1"/>
</dbReference>
<feature type="transmembrane region" description="Helical" evidence="9">
    <location>
        <begin position="24"/>
        <end position="46"/>
    </location>
</feature>
<keyword evidence="6 9" id="KW-1133">Transmembrane helix</keyword>
<dbReference type="GO" id="GO:0140359">
    <property type="term" value="F:ABC-type transporter activity"/>
    <property type="evidence" value="ECO:0007669"/>
    <property type="project" value="InterPro"/>
</dbReference>